<dbReference type="OrthoDB" id="4781at2759"/>
<dbReference type="GO" id="GO:0098552">
    <property type="term" value="C:side of membrane"/>
    <property type="evidence" value="ECO:0007669"/>
    <property type="project" value="UniProtKB-KW"/>
</dbReference>
<accession>A0A6A6RAV8</accession>
<evidence type="ECO:0000256" key="18">
    <source>
        <dbReference type="PIRSR" id="PIRSR037299-1"/>
    </source>
</evidence>
<dbReference type="GO" id="GO:0030246">
    <property type="term" value="F:carbohydrate binding"/>
    <property type="evidence" value="ECO:0007669"/>
    <property type="project" value="UniProtKB-KW"/>
</dbReference>
<keyword evidence="14" id="KW-0326">Glycosidase</keyword>
<keyword evidence="5" id="KW-0336">GPI-anchor</keyword>
<dbReference type="GO" id="GO:0008843">
    <property type="term" value="F:endochitinase activity"/>
    <property type="evidence" value="ECO:0007669"/>
    <property type="project" value="UniProtKB-EC"/>
</dbReference>
<dbReference type="InterPro" id="IPR013320">
    <property type="entry name" value="ConA-like_dom_sf"/>
</dbReference>
<comment type="similarity">
    <text evidence="16">Belongs to the glycosyl hydrolase 16 family. CRH1 subfamily.</text>
</comment>
<evidence type="ECO:0000256" key="8">
    <source>
        <dbReference type="ARBA" id="ARBA00022729"/>
    </source>
</evidence>
<keyword evidence="15" id="KW-0961">Cell wall biogenesis/degradation</keyword>
<evidence type="ECO:0000313" key="22">
    <source>
        <dbReference type="EMBL" id="KAF2501691.1"/>
    </source>
</evidence>
<feature type="disulfide bond" evidence="19">
    <location>
        <begin position="26"/>
        <end position="34"/>
    </location>
</feature>
<keyword evidence="6" id="KW-0328">Glycosyltransferase</keyword>
<dbReference type="Pfam" id="PF00722">
    <property type="entry name" value="Glyco_hydro_16"/>
    <property type="match status" value="1"/>
</dbReference>
<gene>
    <name evidence="22" type="ORF">BU16DRAFT_613541</name>
</gene>
<evidence type="ECO:0000256" key="9">
    <source>
        <dbReference type="ARBA" id="ARBA00022801"/>
    </source>
</evidence>
<evidence type="ECO:0000256" key="19">
    <source>
        <dbReference type="PIRSR" id="PIRSR037299-2"/>
    </source>
</evidence>
<keyword evidence="23" id="KW-1185">Reference proteome</keyword>
<dbReference type="Gene3D" id="2.60.120.200">
    <property type="match status" value="1"/>
</dbReference>
<keyword evidence="10" id="KW-0472">Membrane</keyword>
<dbReference type="InterPro" id="IPR050546">
    <property type="entry name" value="Glycosyl_Hydrlase_16"/>
</dbReference>
<evidence type="ECO:0000259" key="21">
    <source>
        <dbReference type="PROSITE" id="PS51762"/>
    </source>
</evidence>
<dbReference type="GO" id="GO:0005975">
    <property type="term" value="P:carbohydrate metabolic process"/>
    <property type="evidence" value="ECO:0007669"/>
    <property type="project" value="InterPro"/>
</dbReference>
<dbReference type="GO" id="GO:0009277">
    <property type="term" value="C:fungal-type cell wall"/>
    <property type="evidence" value="ECO:0007669"/>
    <property type="project" value="TreeGrafter"/>
</dbReference>
<evidence type="ECO:0000256" key="2">
    <source>
        <dbReference type="ARBA" id="ARBA00004196"/>
    </source>
</evidence>
<feature type="signal peptide" evidence="20">
    <location>
        <begin position="1"/>
        <end position="20"/>
    </location>
</feature>
<evidence type="ECO:0000256" key="12">
    <source>
        <dbReference type="ARBA" id="ARBA00023180"/>
    </source>
</evidence>
<dbReference type="EMBL" id="MU004182">
    <property type="protein sequence ID" value="KAF2501691.1"/>
    <property type="molecule type" value="Genomic_DNA"/>
</dbReference>
<evidence type="ECO:0000256" key="11">
    <source>
        <dbReference type="ARBA" id="ARBA00023157"/>
    </source>
</evidence>
<evidence type="ECO:0000256" key="5">
    <source>
        <dbReference type="ARBA" id="ARBA00022622"/>
    </source>
</evidence>
<evidence type="ECO:0000256" key="15">
    <source>
        <dbReference type="ARBA" id="ARBA00023316"/>
    </source>
</evidence>
<dbReference type="FunFam" id="2.60.120.200:FF:000152">
    <property type="entry name" value="Cell wall glucanase"/>
    <property type="match status" value="1"/>
</dbReference>
<sequence>MLSLKLKAILCLTLASSTLAQTSSPCNPTTNTTCSADSGLSASTYSIDFTSSSDNNTWTTTAGNVSYTSSGAEFKITKRGDSPTIQTSWYLFFGVIEVHLRAAPGTGIVSSVVLESDDLDEIDWEFLGGNSSKVETNYFGKGNTTSYDRAVYYGVDDAQSTSHNYTVEWTKEYTTWYVDGSAKRTLNYADALLGKNYPQTPMRLKLGIWAGGDSEENSAGTVEWAGGETDYSDGPFTMYVERVKVTNYNPGGSYSYRDQTGDLSSIEVSNATDANSTGGNVSEVTGTTALATGTAAAETSTGTAAAEKTVTTGAASLLSLQASSVVLSMLVILPVIFVA</sequence>
<dbReference type="SUPFAM" id="SSF49899">
    <property type="entry name" value="Concanavalin A-like lectins/glucanases"/>
    <property type="match status" value="1"/>
</dbReference>
<dbReference type="AlphaFoldDB" id="A0A6A6RAV8"/>
<keyword evidence="7" id="KW-0808">Transferase</keyword>
<keyword evidence="11 19" id="KW-1015">Disulfide bond</keyword>
<keyword evidence="9" id="KW-0378">Hydrolase</keyword>
<dbReference type="GO" id="GO:0031505">
    <property type="term" value="P:fungal-type cell wall organization"/>
    <property type="evidence" value="ECO:0007669"/>
    <property type="project" value="TreeGrafter"/>
</dbReference>
<dbReference type="CDD" id="cd02183">
    <property type="entry name" value="GH16_fungal_CRH1_transglycosylase"/>
    <property type="match status" value="1"/>
</dbReference>
<dbReference type="GO" id="GO:0016757">
    <property type="term" value="F:glycosyltransferase activity"/>
    <property type="evidence" value="ECO:0007669"/>
    <property type="project" value="UniProtKB-KW"/>
</dbReference>
<evidence type="ECO:0000256" key="10">
    <source>
        <dbReference type="ARBA" id="ARBA00023136"/>
    </source>
</evidence>
<feature type="active site" description="Nucleophile" evidence="18">
    <location>
        <position position="121"/>
    </location>
</feature>
<comment type="catalytic activity">
    <reaction evidence="1">
        <text>Random endo-hydrolysis of N-acetyl-beta-D-glucosaminide (1-&gt;4)-beta-linkages in chitin and chitodextrins.</text>
        <dbReference type="EC" id="3.2.1.14"/>
    </reaction>
</comment>
<feature type="domain" description="GH16" evidence="21">
    <location>
        <begin position="43"/>
        <end position="251"/>
    </location>
</feature>
<evidence type="ECO:0000256" key="4">
    <source>
        <dbReference type="ARBA" id="ARBA00012729"/>
    </source>
</evidence>
<evidence type="ECO:0000256" key="16">
    <source>
        <dbReference type="ARBA" id="ARBA00038074"/>
    </source>
</evidence>
<keyword evidence="13" id="KW-0449">Lipoprotein</keyword>
<feature type="chain" id="PRO_5025376500" description="chitinase" evidence="20">
    <location>
        <begin position="21"/>
        <end position="339"/>
    </location>
</feature>
<protein>
    <recommendedName>
        <fullName evidence="4">chitinase</fullName>
        <ecNumber evidence="4">3.2.1.14</ecNumber>
    </recommendedName>
</protein>
<organism evidence="22 23">
    <name type="scientific">Lophium mytilinum</name>
    <dbReference type="NCBI Taxonomy" id="390894"/>
    <lineage>
        <taxon>Eukaryota</taxon>
        <taxon>Fungi</taxon>
        <taxon>Dikarya</taxon>
        <taxon>Ascomycota</taxon>
        <taxon>Pezizomycotina</taxon>
        <taxon>Dothideomycetes</taxon>
        <taxon>Pleosporomycetidae</taxon>
        <taxon>Mytilinidiales</taxon>
        <taxon>Mytilinidiaceae</taxon>
        <taxon>Lophium</taxon>
    </lineage>
</organism>
<feature type="active site" description="Proton donor" evidence="18">
    <location>
        <position position="125"/>
    </location>
</feature>
<dbReference type="PANTHER" id="PTHR10963">
    <property type="entry name" value="GLYCOSYL HYDROLASE-RELATED"/>
    <property type="match status" value="1"/>
</dbReference>
<name>A0A6A6RAV8_9PEZI</name>
<evidence type="ECO:0000256" key="20">
    <source>
        <dbReference type="SAM" id="SignalP"/>
    </source>
</evidence>
<evidence type="ECO:0000256" key="6">
    <source>
        <dbReference type="ARBA" id="ARBA00022676"/>
    </source>
</evidence>
<reference evidence="22" key="1">
    <citation type="journal article" date="2020" name="Stud. Mycol.">
        <title>101 Dothideomycetes genomes: a test case for predicting lifestyles and emergence of pathogens.</title>
        <authorList>
            <person name="Haridas S."/>
            <person name="Albert R."/>
            <person name="Binder M."/>
            <person name="Bloem J."/>
            <person name="Labutti K."/>
            <person name="Salamov A."/>
            <person name="Andreopoulos B."/>
            <person name="Baker S."/>
            <person name="Barry K."/>
            <person name="Bills G."/>
            <person name="Bluhm B."/>
            <person name="Cannon C."/>
            <person name="Castanera R."/>
            <person name="Culley D."/>
            <person name="Daum C."/>
            <person name="Ezra D."/>
            <person name="Gonzalez J."/>
            <person name="Henrissat B."/>
            <person name="Kuo A."/>
            <person name="Liang C."/>
            <person name="Lipzen A."/>
            <person name="Lutzoni F."/>
            <person name="Magnuson J."/>
            <person name="Mondo S."/>
            <person name="Nolan M."/>
            <person name="Ohm R."/>
            <person name="Pangilinan J."/>
            <person name="Park H.-J."/>
            <person name="Ramirez L."/>
            <person name="Alfaro M."/>
            <person name="Sun H."/>
            <person name="Tritt A."/>
            <person name="Yoshinaga Y."/>
            <person name="Zwiers L.-H."/>
            <person name="Turgeon B."/>
            <person name="Goodwin S."/>
            <person name="Spatafora J."/>
            <person name="Crous P."/>
            <person name="Grigoriev I."/>
        </authorList>
    </citation>
    <scope>NUCLEOTIDE SEQUENCE</scope>
    <source>
        <strain evidence="22">CBS 269.34</strain>
    </source>
</reference>
<dbReference type="EC" id="3.2.1.14" evidence="4"/>
<dbReference type="PIRSF" id="PIRSF037299">
    <property type="entry name" value="Glycosidase_CRH1_prd"/>
    <property type="match status" value="1"/>
</dbReference>
<comment type="subcellular location">
    <subcellularLocation>
        <location evidence="2">Cell envelope</location>
    </subcellularLocation>
    <subcellularLocation>
        <location evidence="3">Membrane</location>
        <topology evidence="3">Lipid-anchor</topology>
        <topology evidence="3">GPI-anchor</topology>
    </subcellularLocation>
</comment>
<keyword evidence="12" id="KW-0325">Glycoprotein</keyword>
<evidence type="ECO:0000256" key="1">
    <source>
        <dbReference type="ARBA" id="ARBA00000822"/>
    </source>
</evidence>
<keyword evidence="8 20" id="KW-0732">Signal</keyword>
<evidence type="ECO:0000313" key="23">
    <source>
        <dbReference type="Proteomes" id="UP000799750"/>
    </source>
</evidence>
<keyword evidence="22" id="KW-0430">Lectin</keyword>
<dbReference type="InterPro" id="IPR000757">
    <property type="entry name" value="Beta-glucanase-like"/>
</dbReference>
<dbReference type="InterPro" id="IPR017168">
    <property type="entry name" value="CHR-like"/>
</dbReference>
<comment type="function">
    <text evidence="17">Dual chitinase/transglycosylase that plays a role in cell wall architecture. Chitinase and transglycosylase activities are coupled. Required for the polysaccharide cross-linking at the septa and the cell wall. More specifically, transfers chitin to 1,6-beta-glucan in the cell wall.</text>
</comment>
<evidence type="ECO:0000256" key="7">
    <source>
        <dbReference type="ARBA" id="ARBA00022679"/>
    </source>
</evidence>
<evidence type="ECO:0000256" key="13">
    <source>
        <dbReference type="ARBA" id="ARBA00023288"/>
    </source>
</evidence>
<evidence type="ECO:0000256" key="3">
    <source>
        <dbReference type="ARBA" id="ARBA00004589"/>
    </source>
</evidence>
<dbReference type="Proteomes" id="UP000799750">
    <property type="component" value="Unassembled WGS sequence"/>
</dbReference>
<proteinExistence type="inferred from homology"/>
<evidence type="ECO:0000256" key="17">
    <source>
        <dbReference type="ARBA" id="ARBA00093308"/>
    </source>
</evidence>
<evidence type="ECO:0000256" key="14">
    <source>
        <dbReference type="ARBA" id="ARBA00023295"/>
    </source>
</evidence>
<dbReference type="PROSITE" id="PS51762">
    <property type="entry name" value="GH16_2"/>
    <property type="match status" value="1"/>
</dbReference>
<dbReference type="PANTHER" id="PTHR10963:SF68">
    <property type="entry name" value="GLYCOSIDASE CRH1-RELATED"/>
    <property type="match status" value="1"/>
</dbReference>